<evidence type="ECO:0000313" key="13">
    <source>
        <dbReference type="EMBL" id="MBW7474512.1"/>
    </source>
</evidence>
<evidence type="ECO:0000256" key="3">
    <source>
        <dbReference type="ARBA" id="ARBA00022676"/>
    </source>
</evidence>
<evidence type="ECO:0000256" key="9">
    <source>
        <dbReference type="ARBA" id="ARBA00038120"/>
    </source>
</evidence>
<dbReference type="Pfam" id="PF00535">
    <property type="entry name" value="Glycos_transf_2"/>
    <property type="match status" value="1"/>
</dbReference>
<reference evidence="13 14" key="1">
    <citation type="submission" date="2021-07" db="EMBL/GenBank/DDBJ databases">
        <title>Paenibacillus radiodurans sp. nov., isolated from the southeastern edge of Tengger Desert.</title>
        <authorList>
            <person name="Zhang G."/>
        </authorList>
    </citation>
    <scope>NUCLEOTIDE SEQUENCE [LARGE SCALE GENOMIC DNA]</scope>
    <source>
        <strain evidence="13 14">DT7-4</strain>
    </source>
</reference>
<dbReference type="EMBL" id="JAHZIJ010000003">
    <property type="protein sequence ID" value="MBW7474512.1"/>
    <property type="molecule type" value="Genomic_DNA"/>
</dbReference>
<comment type="similarity">
    <text evidence="9">Belongs to the glycosyltransferase 2 family. CrtQ subfamily.</text>
</comment>
<evidence type="ECO:0000256" key="10">
    <source>
        <dbReference type="ARBA" id="ARBA00040345"/>
    </source>
</evidence>
<dbReference type="PANTHER" id="PTHR43646:SF2">
    <property type="entry name" value="GLYCOSYLTRANSFERASE 2-LIKE DOMAIN-CONTAINING PROTEIN"/>
    <property type="match status" value="1"/>
</dbReference>
<feature type="region of interest" description="Disordered" evidence="11">
    <location>
        <begin position="1"/>
        <end position="89"/>
    </location>
</feature>
<evidence type="ECO:0000256" key="5">
    <source>
        <dbReference type="ARBA" id="ARBA00022746"/>
    </source>
</evidence>
<feature type="domain" description="Glycosyltransferase 2-like" evidence="12">
    <location>
        <begin position="100"/>
        <end position="205"/>
    </location>
</feature>
<evidence type="ECO:0000256" key="11">
    <source>
        <dbReference type="SAM" id="MobiDB-lite"/>
    </source>
</evidence>
<dbReference type="InterPro" id="IPR029044">
    <property type="entry name" value="Nucleotide-diphossugar_trans"/>
</dbReference>
<comment type="function">
    <text evidence="7">Catalyzes the glycosylation of 4,4'-diaponeurosporenoate, i.e. the esterification of glucose at the C1'' position with the carboxyl group of 4,4'-diaponeurosporenic acid, to form glycosyl-4,4'-diaponeurosporenoate. This is a step in the biosynthesis of staphyloxanthin, an orange pigment present in most staphylococci strains.</text>
</comment>
<protein>
    <recommendedName>
        <fullName evidence="10">4,4'-diaponeurosporenoate glycosyltransferase</fullName>
    </recommendedName>
</protein>
<feature type="compositionally biased region" description="Low complexity" evidence="11">
    <location>
        <begin position="19"/>
        <end position="34"/>
    </location>
</feature>
<gene>
    <name evidence="13" type="ORF">K0T92_07120</name>
</gene>
<dbReference type="Gene3D" id="3.90.550.10">
    <property type="entry name" value="Spore Coat Polysaccharide Biosynthesis Protein SpsA, Chain A"/>
    <property type="match status" value="1"/>
</dbReference>
<evidence type="ECO:0000256" key="7">
    <source>
        <dbReference type="ARBA" id="ARBA00037281"/>
    </source>
</evidence>
<evidence type="ECO:0000256" key="8">
    <source>
        <dbReference type="ARBA" id="ARBA00037904"/>
    </source>
</evidence>
<evidence type="ECO:0000256" key="1">
    <source>
        <dbReference type="ARBA" id="ARBA00004236"/>
    </source>
</evidence>
<evidence type="ECO:0000256" key="4">
    <source>
        <dbReference type="ARBA" id="ARBA00022679"/>
    </source>
</evidence>
<keyword evidence="4" id="KW-0808">Transferase</keyword>
<dbReference type="RefSeq" id="WP_219871745.1">
    <property type="nucleotide sequence ID" value="NZ_JAHZIJ010000003.1"/>
</dbReference>
<comment type="caution">
    <text evidence="13">The sequence shown here is derived from an EMBL/GenBank/DDBJ whole genome shotgun (WGS) entry which is preliminary data.</text>
</comment>
<organism evidence="13 14">
    <name type="scientific">Paenibacillus oenotherae</name>
    <dbReference type="NCBI Taxonomy" id="1435645"/>
    <lineage>
        <taxon>Bacteria</taxon>
        <taxon>Bacillati</taxon>
        <taxon>Bacillota</taxon>
        <taxon>Bacilli</taxon>
        <taxon>Bacillales</taxon>
        <taxon>Paenibacillaceae</taxon>
        <taxon>Paenibacillus</taxon>
    </lineage>
</organism>
<proteinExistence type="inferred from homology"/>
<accession>A0ABS7D3L1</accession>
<keyword evidence="2" id="KW-1003">Cell membrane</keyword>
<keyword evidence="3" id="KW-0328">Glycosyltransferase</keyword>
<keyword evidence="5" id="KW-0125">Carotenoid biosynthesis</keyword>
<evidence type="ECO:0000256" key="6">
    <source>
        <dbReference type="ARBA" id="ARBA00023136"/>
    </source>
</evidence>
<evidence type="ECO:0000259" key="12">
    <source>
        <dbReference type="Pfam" id="PF00535"/>
    </source>
</evidence>
<comment type="pathway">
    <text evidence="8">Carotenoid biosynthesis; staphyloxanthin biosynthesis; staphyloxanthin from farnesyl diphosphate: step 4/5.</text>
</comment>
<keyword evidence="14" id="KW-1185">Reference proteome</keyword>
<dbReference type="InterPro" id="IPR001173">
    <property type="entry name" value="Glyco_trans_2-like"/>
</dbReference>
<sequence length="338" mass="36816">MIKPSGGRRTALHAHSRRSGAAGSSRRRPVSSSRLGAASRKATRQAREQRQWRQRYSYRNYLRRQGPKRTDSRAPNGNGEEQPFLAESTARQKAEAPYLSVIIPVMNERRTIGRVVREAARIHPNVEVIVVANGSRDGSATIAARSGARVIEYAEPLGHDVGRSVGAAAAKGQVLLFIDGDMVIPAGSLKPFIHAIQQEGVDVALNDYSGPTNKPVVHSVVLAKHALNAMLGRPDLNGTSMTAVPHAISRHALETIGAESLSVPPLAHARAVQLGLKVRAVKHVNVGKLNLPRTQRERTNPLETLIVGDHLEAIEWLTQHNGIRGGYGDTKRNREMVR</sequence>
<dbReference type="PANTHER" id="PTHR43646">
    <property type="entry name" value="GLYCOSYLTRANSFERASE"/>
    <property type="match status" value="1"/>
</dbReference>
<dbReference type="SUPFAM" id="SSF53448">
    <property type="entry name" value="Nucleotide-diphospho-sugar transferases"/>
    <property type="match status" value="1"/>
</dbReference>
<dbReference type="Proteomes" id="UP000812277">
    <property type="component" value="Unassembled WGS sequence"/>
</dbReference>
<keyword evidence="6" id="KW-0472">Membrane</keyword>
<evidence type="ECO:0000313" key="14">
    <source>
        <dbReference type="Proteomes" id="UP000812277"/>
    </source>
</evidence>
<comment type="subcellular location">
    <subcellularLocation>
        <location evidence="1">Cell membrane</location>
    </subcellularLocation>
</comment>
<name>A0ABS7D3L1_9BACL</name>
<evidence type="ECO:0000256" key="2">
    <source>
        <dbReference type="ARBA" id="ARBA00022475"/>
    </source>
</evidence>